<evidence type="ECO:0000313" key="2">
    <source>
        <dbReference type="EMBL" id="KUM47473.1"/>
    </source>
</evidence>
<sequence>MPLVGLTSGGPIGVPLATPPRSSRHSMDTCPSVFKVVHQTFSLPTLAFINSMVYSCKDTIRF</sequence>
<comment type="caution">
    <text evidence="2">The sequence shown here is derived from an EMBL/GenBank/DDBJ whole genome shotgun (WGS) entry which is preliminary data.</text>
</comment>
<dbReference type="EMBL" id="LKAM01000007">
    <property type="protein sequence ID" value="KUM47473.1"/>
    <property type="molecule type" value="Genomic_DNA"/>
</dbReference>
<name>A0A101LYC9_PICGL</name>
<gene>
    <name evidence="2" type="ORF">ABT39_MTgene5659</name>
</gene>
<organism evidence="2">
    <name type="scientific">Picea glauca</name>
    <name type="common">White spruce</name>
    <name type="synonym">Pinus glauca</name>
    <dbReference type="NCBI Taxonomy" id="3330"/>
    <lineage>
        <taxon>Eukaryota</taxon>
        <taxon>Viridiplantae</taxon>
        <taxon>Streptophyta</taxon>
        <taxon>Embryophyta</taxon>
        <taxon>Tracheophyta</taxon>
        <taxon>Spermatophyta</taxon>
        <taxon>Pinopsida</taxon>
        <taxon>Pinidae</taxon>
        <taxon>Conifers I</taxon>
        <taxon>Pinales</taxon>
        <taxon>Pinaceae</taxon>
        <taxon>Picea</taxon>
    </lineage>
</organism>
<geneLocation type="mitochondrion" evidence="2"/>
<accession>A0A101LYC9</accession>
<feature type="region of interest" description="Disordered" evidence="1">
    <location>
        <begin position="1"/>
        <end position="24"/>
    </location>
</feature>
<proteinExistence type="predicted"/>
<evidence type="ECO:0000256" key="1">
    <source>
        <dbReference type="SAM" id="MobiDB-lite"/>
    </source>
</evidence>
<keyword evidence="2" id="KW-0496">Mitochondrion</keyword>
<dbReference type="AlphaFoldDB" id="A0A101LYC9"/>
<reference evidence="2" key="1">
    <citation type="journal article" date="2015" name="Genome Biol. Evol.">
        <title>Organellar Genomes of White Spruce (Picea glauca): Assembly and Annotation.</title>
        <authorList>
            <person name="Jackman S.D."/>
            <person name="Warren R.L."/>
            <person name="Gibb E.A."/>
            <person name="Vandervalk B.P."/>
            <person name="Mohamadi H."/>
            <person name="Chu J."/>
            <person name="Raymond A."/>
            <person name="Pleasance S."/>
            <person name="Coope R."/>
            <person name="Wildung M.R."/>
            <person name="Ritland C.E."/>
            <person name="Bousquet J."/>
            <person name="Jones S.J."/>
            <person name="Bohlmann J."/>
            <person name="Birol I."/>
        </authorList>
    </citation>
    <scope>NUCLEOTIDE SEQUENCE [LARGE SCALE GENOMIC DNA]</scope>
    <source>
        <tissue evidence="2">Flushing bud</tissue>
    </source>
</reference>
<protein>
    <submittedName>
        <fullName evidence="2">Uncharacterized protein</fullName>
    </submittedName>
</protein>